<dbReference type="SUPFAM" id="SSF54292">
    <property type="entry name" value="2Fe-2S ferredoxin-like"/>
    <property type="match status" value="1"/>
</dbReference>
<dbReference type="InterPro" id="IPR036318">
    <property type="entry name" value="FAD-bd_PCMH-like_sf"/>
</dbReference>
<evidence type="ECO:0000256" key="6">
    <source>
        <dbReference type="ARBA" id="ARBA00022714"/>
    </source>
</evidence>
<comment type="similarity">
    <text evidence="3">Belongs to the xanthine dehydrogenase family.</text>
</comment>
<comment type="cofactor">
    <cofactor evidence="1 16">
        <name>FAD</name>
        <dbReference type="ChEBI" id="CHEBI:57692"/>
    </cofactor>
</comment>
<evidence type="ECO:0000259" key="19">
    <source>
        <dbReference type="PROSITE" id="PS51085"/>
    </source>
</evidence>
<evidence type="ECO:0000256" key="12">
    <source>
        <dbReference type="ARBA" id="ARBA00023027"/>
    </source>
</evidence>
<dbReference type="Gene3D" id="3.30.365.10">
    <property type="entry name" value="Aldehyde oxidase/xanthine dehydrogenase, molybdopterin binding domain"/>
    <property type="match status" value="4"/>
</dbReference>
<dbReference type="Gene3D" id="3.30.43.10">
    <property type="entry name" value="Uridine Diphospho-n-acetylenolpyruvylglucosamine Reductase, domain 2"/>
    <property type="match status" value="1"/>
</dbReference>
<dbReference type="InterPro" id="IPR008274">
    <property type="entry name" value="AldOxase/xan_DH_MoCoBD1"/>
</dbReference>
<dbReference type="GO" id="GO:0071949">
    <property type="term" value="F:FAD binding"/>
    <property type="evidence" value="ECO:0007669"/>
    <property type="project" value="InterPro"/>
</dbReference>
<dbReference type="SMART" id="SM01008">
    <property type="entry name" value="Ald_Xan_dh_C"/>
    <property type="match status" value="1"/>
</dbReference>
<feature type="binding site" evidence="17">
    <location>
        <position position="161"/>
    </location>
    <ligand>
        <name>[2Fe-2S] cluster</name>
        <dbReference type="ChEBI" id="CHEBI:190135"/>
        <label>2</label>
    </ligand>
</feature>
<keyword evidence="13" id="KW-0576">Peroxisome</keyword>
<dbReference type="GO" id="GO:0051537">
    <property type="term" value="F:2 iron, 2 sulfur cluster binding"/>
    <property type="evidence" value="ECO:0007669"/>
    <property type="project" value="UniProtKB-KW"/>
</dbReference>
<evidence type="ECO:0000256" key="13">
    <source>
        <dbReference type="ARBA" id="ARBA00023140"/>
    </source>
</evidence>
<feature type="binding site" evidence="16">
    <location>
        <position position="934"/>
    </location>
    <ligand>
        <name>substrate</name>
    </ligand>
</feature>
<dbReference type="Gene3D" id="3.90.1170.50">
    <property type="entry name" value="Aldehyde oxidase/xanthine dehydrogenase, a/b hammerhead"/>
    <property type="match status" value="1"/>
</dbReference>
<keyword evidence="6 17" id="KW-0001">2Fe-2S</keyword>
<dbReference type="Pfam" id="PF00111">
    <property type="entry name" value="Fer2"/>
    <property type="match status" value="1"/>
</dbReference>
<feature type="domain" description="FAD-binding PCMH-type" evidence="20">
    <location>
        <begin position="284"/>
        <end position="473"/>
    </location>
</feature>
<dbReference type="EMBL" id="KX585438">
    <property type="protein sequence ID" value="AQR59328.1"/>
    <property type="molecule type" value="mRNA"/>
</dbReference>
<feature type="binding site" evidence="16">
    <location>
        <position position="968"/>
    </location>
    <ligand>
        <name>substrate</name>
    </ligand>
</feature>
<evidence type="ECO:0000256" key="10">
    <source>
        <dbReference type="ARBA" id="ARBA00023004"/>
    </source>
</evidence>
<dbReference type="Pfam" id="PF03450">
    <property type="entry name" value="CO_deh_flav_C"/>
    <property type="match status" value="1"/>
</dbReference>
<dbReference type="SMART" id="SM01092">
    <property type="entry name" value="CO_deh_flav_C"/>
    <property type="match status" value="1"/>
</dbReference>
<dbReference type="InterPro" id="IPR046867">
    <property type="entry name" value="AldOxase/xan_DH_MoCoBD2"/>
</dbReference>
<feature type="binding site" evidence="16">
    <location>
        <begin position="312"/>
        <end position="319"/>
    </location>
    <ligand>
        <name>FAD</name>
        <dbReference type="ChEBI" id="CHEBI:57692"/>
    </ligand>
</feature>
<evidence type="ECO:0000256" key="5">
    <source>
        <dbReference type="ARBA" id="ARBA00022630"/>
    </source>
</evidence>
<dbReference type="InterPro" id="IPR016169">
    <property type="entry name" value="FAD-bd_PCMH_sub2"/>
</dbReference>
<feature type="binding site" evidence="17">
    <location>
        <position position="163"/>
    </location>
    <ligand>
        <name>[2Fe-2S] cluster</name>
        <dbReference type="ChEBI" id="CHEBI:190135"/>
        <label>2</label>
    </ligand>
</feature>
<evidence type="ECO:0000256" key="9">
    <source>
        <dbReference type="ARBA" id="ARBA00023002"/>
    </source>
</evidence>
<evidence type="ECO:0000256" key="11">
    <source>
        <dbReference type="ARBA" id="ARBA00023014"/>
    </source>
</evidence>
<feature type="binding site" evidence="17">
    <location>
        <position position="117"/>
    </location>
    <ligand>
        <name>[2Fe-2S] cluster</name>
        <dbReference type="ChEBI" id="CHEBI:190135"/>
        <label>2</label>
    </ligand>
</feature>
<dbReference type="Gene3D" id="3.10.20.30">
    <property type="match status" value="1"/>
</dbReference>
<feature type="binding site" evidence="17">
    <location>
        <position position="120"/>
    </location>
    <ligand>
        <name>[2Fe-2S] cluster</name>
        <dbReference type="ChEBI" id="CHEBI:190135"/>
        <label>2</label>
    </ligand>
</feature>
<dbReference type="InterPro" id="IPR005107">
    <property type="entry name" value="CO_DH_flav_C"/>
</dbReference>
<comment type="cofactor">
    <cofactor evidence="14">
        <name>[2Fe-2S] cluster</name>
        <dbReference type="ChEBI" id="CHEBI:190135"/>
    </cofactor>
</comment>
<comment type="subcellular location">
    <subcellularLocation>
        <location evidence="2">Peroxisome</location>
    </subcellularLocation>
</comment>
<feature type="binding site" evidence="17">
    <location>
        <position position="1135"/>
    </location>
    <ligand>
        <name>Mo-molybdopterin</name>
        <dbReference type="ChEBI" id="CHEBI:71302"/>
    </ligand>
    <ligandPart>
        <name>Mo</name>
        <dbReference type="ChEBI" id="CHEBI:28685"/>
    </ligandPart>
</feature>
<evidence type="ECO:0000256" key="4">
    <source>
        <dbReference type="ARBA" id="ARBA00022505"/>
    </source>
</evidence>
<dbReference type="InterPro" id="IPR002346">
    <property type="entry name" value="Mopterin_DH_FAD-bd"/>
</dbReference>
<feature type="domain" description="2Fe-2S ferredoxin-type" evidence="19">
    <location>
        <begin position="10"/>
        <end position="96"/>
    </location>
</feature>
<evidence type="ECO:0000256" key="1">
    <source>
        <dbReference type="ARBA" id="ARBA00001974"/>
    </source>
</evidence>
<evidence type="ECO:0000259" key="20">
    <source>
        <dbReference type="PROSITE" id="PS51387"/>
    </source>
</evidence>
<dbReference type="PIRSF" id="PIRSF000127">
    <property type="entry name" value="Xanthine_DH"/>
    <property type="match status" value="1"/>
</dbReference>
<dbReference type="PROSITE" id="PS00197">
    <property type="entry name" value="2FE2S_FER_1"/>
    <property type="match status" value="1"/>
</dbReference>
<dbReference type="InterPro" id="IPR037165">
    <property type="entry name" value="AldOxase/xan_DH_Mopterin-bd_sf"/>
</dbReference>
<dbReference type="PROSITE" id="PS51387">
    <property type="entry name" value="FAD_PCMH"/>
    <property type="match status" value="1"/>
</dbReference>
<dbReference type="FunFam" id="3.10.20.30:FF:000012">
    <property type="entry name" value="Xanthine dehydrogenase/oxidase"/>
    <property type="match status" value="1"/>
</dbReference>
<dbReference type="InterPro" id="IPR006058">
    <property type="entry name" value="2Fe2S_fd_BS"/>
</dbReference>
<dbReference type="Gene3D" id="3.30.465.10">
    <property type="match status" value="1"/>
</dbReference>
<feature type="binding site" evidence="17">
    <location>
        <position position="49"/>
    </location>
    <ligand>
        <name>[2Fe-2S] cluster</name>
        <dbReference type="ChEBI" id="CHEBI:190135"/>
        <label>1</label>
    </ligand>
</feature>
<dbReference type="Pfam" id="PF02738">
    <property type="entry name" value="MoCoBD_1"/>
    <property type="match status" value="1"/>
</dbReference>
<feature type="binding site" evidence="17">
    <location>
        <position position="966"/>
    </location>
    <ligand>
        <name>Mo-molybdopterin</name>
        <dbReference type="ChEBI" id="CHEBI:71302"/>
    </ligand>
    <ligandPart>
        <name>Mo</name>
        <dbReference type="ChEBI" id="CHEBI:28685"/>
    </ligandPart>
</feature>
<reference evidence="21" key="1">
    <citation type="journal article" date="2017" name="Open Biol.">
        <title>A eukaryotic nicotinate-inducible gene cluster: convergent evolution in fungi and bacteria.</title>
        <authorList>
            <person name="Amon J."/>
            <person name="Fernandez-Martin R."/>
            <person name="Bokor E."/>
            <person name="Cultrone A."/>
            <person name="Kelly J.M."/>
            <person name="Flipphi M."/>
            <person name="Scazzocchio C."/>
            <person name="Hamari Z."/>
        </authorList>
    </citation>
    <scope>NUCLEOTIDE SEQUENCE</scope>
    <source>
        <strain evidence="21">HZS.145</strain>
    </source>
</reference>
<keyword evidence="4 17" id="KW-0500">Molybdenum</keyword>
<dbReference type="InterPro" id="IPR036683">
    <property type="entry name" value="CO_DH_flav_C_dom_sf"/>
</dbReference>
<evidence type="ECO:0000313" key="21">
    <source>
        <dbReference type="EMBL" id="ATZ35992.1"/>
    </source>
</evidence>
<keyword evidence="8 16" id="KW-0274">FAD</keyword>
<dbReference type="Pfam" id="PF01799">
    <property type="entry name" value="Fer2_2"/>
    <property type="match status" value="1"/>
</dbReference>
<keyword evidence="10 17" id="KW-0408">Iron</keyword>
<organism evidence="21">
    <name type="scientific">Emericella nidulans</name>
    <name type="common">Aspergillus nidulans</name>
    <dbReference type="NCBI Taxonomy" id="162425"/>
    <lineage>
        <taxon>Eukaryota</taxon>
        <taxon>Fungi</taxon>
        <taxon>Dikarya</taxon>
        <taxon>Ascomycota</taxon>
        <taxon>Pezizomycotina</taxon>
        <taxon>Eurotiomycetes</taxon>
        <taxon>Eurotiomycetidae</taxon>
        <taxon>Eurotiales</taxon>
        <taxon>Aspergillaceae</taxon>
        <taxon>Aspergillus</taxon>
        <taxon>Aspergillus subgen. Nidulantes</taxon>
    </lineage>
</organism>
<dbReference type="SUPFAM" id="SSF47741">
    <property type="entry name" value="CO dehydrogenase ISP C-domain like"/>
    <property type="match status" value="1"/>
</dbReference>
<dbReference type="GO" id="GO:0005777">
    <property type="term" value="C:peroxisome"/>
    <property type="evidence" value="ECO:0007669"/>
    <property type="project" value="UniProtKB-SubCell"/>
</dbReference>
<dbReference type="FunFam" id="3.30.365.10:FF:000004">
    <property type="entry name" value="Xanthine dehydrogenase oxidase"/>
    <property type="match status" value="1"/>
</dbReference>
<dbReference type="GO" id="GO:0016491">
    <property type="term" value="F:oxidoreductase activity"/>
    <property type="evidence" value="ECO:0007669"/>
    <property type="project" value="UniProtKB-KW"/>
</dbReference>
<keyword evidence="9" id="KW-0560">Oxidoreductase</keyword>
<keyword evidence="5" id="KW-0285">Flavoprotein</keyword>
<dbReference type="InterPro" id="IPR016208">
    <property type="entry name" value="Ald_Oxase/xanthine_DH-like"/>
</dbReference>
<dbReference type="SUPFAM" id="SSF56003">
    <property type="entry name" value="Molybdenum cofactor-binding domain"/>
    <property type="match status" value="1"/>
</dbReference>
<evidence type="ECO:0000256" key="15">
    <source>
        <dbReference type="PIRSR" id="PIRSR000127-1"/>
    </source>
</evidence>
<dbReference type="InterPro" id="IPR016167">
    <property type="entry name" value="FAD-bd_PCMH_sub1"/>
</dbReference>
<gene>
    <name evidence="21" type="primary">hxnS</name>
</gene>
<feature type="binding site" evidence="17">
    <location>
        <position position="57"/>
    </location>
    <ligand>
        <name>[2Fe-2S] cluster</name>
        <dbReference type="ChEBI" id="CHEBI:190135"/>
        <label>1</label>
    </ligand>
</feature>
<dbReference type="PROSITE" id="PS51085">
    <property type="entry name" value="2FE2S_FER_2"/>
    <property type="match status" value="1"/>
</dbReference>
<evidence type="ECO:0000256" key="18">
    <source>
        <dbReference type="SAM" id="MobiDB-lite"/>
    </source>
</evidence>
<keyword evidence="12" id="KW-0520">NAD</keyword>
<dbReference type="EMBL" id="KY962010">
    <property type="protein sequence ID" value="ATZ35992.1"/>
    <property type="molecule type" value="Genomic_DNA"/>
</dbReference>
<feature type="compositionally biased region" description="Low complexity" evidence="18">
    <location>
        <begin position="208"/>
        <end position="220"/>
    </location>
</feature>
<evidence type="ECO:0000256" key="17">
    <source>
        <dbReference type="PIRSR" id="PIRSR000127-3"/>
    </source>
</evidence>
<dbReference type="PANTHER" id="PTHR45444">
    <property type="entry name" value="XANTHINE DEHYDROGENASE"/>
    <property type="match status" value="1"/>
</dbReference>
<comment type="cofactor">
    <cofactor evidence="17">
        <name>Mo-molybdopterin</name>
        <dbReference type="ChEBI" id="CHEBI:71302"/>
    </cofactor>
    <text evidence="17">Binds 1 Mo-molybdopterin (Mo-MPT) cofactor per subunit.</text>
</comment>
<dbReference type="FunFam" id="3.30.365.10:FF:000002">
    <property type="entry name" value="Xanthine dehydrogenase oxidase"/>
    <property type="match status" value="1"/>
</dbReference>
<feature type="binding site" evidence="17">
    <location>
        <position position="821"/>
    </location>
    <ligand>
        <name>Mo-molybdopterin</name>
        <dbReference type="ChEBI" id="CHEBI:71302"/>
    </ligand>
    <ligandPart>
        <name>Mo</name>
        <dbReference type="ChEBI" id="CHEBI:28685"/>
    </ligandPart>
</feature>
<dbReference type="InterPro" id="IPR001041">
    <property type="entry name" value="2Fe-2S_ferredoxin-type"/>
</dbReference>
<feature type="binding site" evidence="16">
    <location>
        <position position="420"/>
    </location>
    <ligand>
        <name>FAD</name>
        <dbReference type="ChEBI" id="CHEBI:57692"/>
    </ligand>
</feature>
<keyword evidence="7 17" id="KW-0479">Metal-binding</keyword>
<dbReference type="InterPro" id="IPR036010">
    <property type="entry name" value="2Fe-2S_ferredoxin-like_sf"/>
</dbReference>
<feature type="binding site" evidence="16">
    <location>
        <position position="856"/>
    </location>
    <ligand>
        <name>substrate</name>
    </ligand>
</feature>
<evidence type="ECO:0000256" key="3">
    <source>
        <dbReference type="ARBA" id="ARBA00006849"/>
    </source>
</evidence>
<dbReference type="InterPro" id="IPR000674">
    <property type="entry name" value="Ald_Oxase/Xan_DH_a/b"/>
</dbReference>
<dbReference type="InterPro" id="IPR036856">
    <property type="entry name" value="Ald_Oxase/Xan_DH_a/b_sf"/>
</dbReference>
<name>A0A2H4U2B6_EMEND</name>
<dbReference type="GO" id="GO:0005506">
    <property type="term" value="F:iron ion binding"/>
    <property type="evidence" value="ECO:0007669"/>
    <property type="project" value="InterPro"/>
</dbReference>
<feature type="active site" description="Proton acceptor" evidence="15">
    <location>
        <position position="1327"/>
    </location>
</feature>
<dbReference type="FunFam" id="3.30.365.10:FF:000003">
    <property type="entry name" value="Aldehyde oxidase 1"/>
    <property type="match status" value="1"/>
</dbReference>
<dbReference type="InterPro" id="IPR016166">
    <property type="entry name" value="FAD-bd_PCMH"/>
</dbReference>
<proteinExistence type="evidence at transcript level"/>
<dbReference type="InterPro" id="IPR002888">
    <property type="entry name" value="2Fe-2S-bd"/>
</dbReference>
<feature type="binding site" evidence="16">
    <location>
        <position position="483"/>
    </location>
    <ligand>
        <name>FAD</name>
        <dbReference type="ChEBI" id="CHEBI:57692"/>
    </ligand>
</feature>
<protein>
    <submittedName>
        <fullName evidence="21">Nicotinate dehydrogenase</fullName>
    </submittedName>
</protein>
<comment type="cofactor">
    <cofactor evidence="17">
        <name>[2Fe-2S] cluster</name>
        <dbReference type="ChEBI" id="CHEBI:190135"/>
    </cofactor>
    <text evidence="17">Binds 2 [2Fe-2S] clusters.</text>
</comment>
<evidence type="ECO:0000256" key="14">
    <source>
        <dbReference type="ARBA" id="ARBA00034078"/>
    </source>
</evidence>
<accession>A0A2H4U2B6</accession>
<evidence type="ECO:0000256" key="16">
    <source>
        <dbReference type="PIRSR" id="PIRSR000127-2"/>
    </source>
</evidence>
<evidence type="ECO:0000256" key="2">
    <source>
        <dbReference type="ARBA" id="ARBA00004275"/>
    </source>
</evidence>
<dbReference type="InterPro" id="IPR036884">
    <property type="entry name" value="2Fe-2S-bd_dom_sf"/>
</dbReference>
<feature type="binding site" evidence="16">
    <location>
        <position position="397"/>
    </location>
    <ligand>
        <name>FAD</name>
        <dbReference type="ChEBI" id="CHEBI:57692"/>
    </ligand>
</feature>
<feature type="binding site" evidence="17">
    <location>
        <position position="78"/>
    </location>
    <ligand>
        <name>[2Fe-2S] cluster</name>
        <dbReference type="ChEBI" id="CHEBI:190135"/>
        <label>1</label>
    </ligand>
</feature>
<dbReference type="SUPFAM" id="SSF54665">
    <property type="entry name" value="CO dehydrogenase molybdoprotein N-domain-like"/>
    <property type="match status" value="1"/>
</dbReference>
<keyword evidence="11 17" id="KW-0411">Iron-sulfur</keyword>
<dbReference type="Pfam" id="PF01315">
    <property type="entry name" value="Ald_Xan_dh_C"/>
    <property type="match status" value="1"/>
</dbReference>
<feature type="region of interest" description="Disordered" evidence="18">
    <location>
        <begin position="192"/>
        <end position="221"/>
    </location>
</feature>
<dbReference type="Gene3D" id="1.10.150.120">
    <property type="entry name" value="[2Fe-2S]-binding domain"/>
    <property type="match status" value="1"/>
</dbReference>
<dbReference type="Pfam" id="PF00941">
    <property type="entry name" value="FAD_binding_5"/>
    <property type="match status" value="1"/>
</dbReference>
<sequence>MDALLPRSSPQLKFYLNGTPISLTSPHPRWTLLDFIRSQDGLKGTKLGCGEGGCGACTVVLQTRQHGKKIRHLAVNACLYPLIGVSGKHVITIEGLGTVDHPHPLQERIAQLHGSQCGFCTPGIVMSLYAMIRNAYDPVTGKFQLSADDIESKGHLDGNLCRCTGYKPILNAARTFIEDDLGSVPSIVESELVGTEEETESDMGAHSGSGDTGSRSSGSCGRPGGCCKDSPGISSCSSRETDMTTPSLPDSPVLKQYDFIPYTPTTELIYPPGLAKFVPELLCYGDAEQAWVKPRSVQEALEILSQCPSATLVTGASEVQVDVRFKDFRPSVSVFVGDITEMTGISWSEDMKTLYIGGSASLSDIEAECLRCIPLLKAVNLGSESVLSAIARTLRYFAGRQIRNAACLAGNIATASPISDMNPLLLAVGATVHARTSAEETTIPMSEMFKGYRKTALPSGSLITKIAVPMPSKDQIEIVNAYKQAKRKDDDIAIVTAAFRVRIAPGPDYTVQEASLAFGGMAPTTVLAHKTASALEGKRWGDEAVLDIVLTSLGEEFNLPYSVPGGMATYRRTLTLSLFVRFWNYVNQKLGLEYDSDLIEEIHRGISTGTRDDDNPHAQRVVGQQIPHLSGLKHATGEAEYVDDMPPLHRELHGALVLSERAHAKILSVNWTPALERGAVGYVDHTSLPEEKNHWGPVVHDEPVFAKGEVHAHGQPIGLVYADDAMTAQIAAKAVIVTYEDLPAILTIDEAIEARSFFNYGKELRRGAPPEEIRKELDDCEYTLSGTTKIGGQEHFYLETNAAIAVPHTEDGSMDVWSSTQNTMETQDFLSQVTNVPRHKINARVRRMGGAFGGKESRSVPIACIVAVAAKKARRPVRIMLNRDEDMMTSGQRHPVQCRWKVGFNREGKLLVLDADTYNNAGYSVDMSAAVMDRCLTHIENCYYIPNVWLRGWVCKTNTHSNTAFRGFGAPQAMYITESIISAVAEKVGIDVDEIRRRNLYQVGQRTPFNQVLDEDWHVPLLLEQVREEADYDARKKEIERFNSEHRWRKRGIALIPTKFGISFATALHLNQASAAVRVYTDGSVLLNHGGTEMGQGLYTKMVQVAAQELRVPVDQVYTQDTSSYQTANASPTAASSGSDLNGMAIKHACDQINERLRPYREKYGEDADLGTIAKAAYRDRVNLSAAGYYKMPTIGYEWGNYSENVKPMYFYFTQGVACTEVELDLLTGTHTVLRADLKMDIGRSINPAIDYGQIEGAFVQGQGLFTMEESLWTRSGQLATRGPGTYKIPGFADIPQVFNVSFLQDNKEKTMWKTLRSIQSSKGIGEPPLFMGSSVLFALRDALSHARRERGVSEPLVLDSPATVERLRLAVGDDLVHRAQVQRKDGEQGFFVAVA</sequence>
<evidence type="ECO:0000256" key="8">
    <source>
        <dbReference type="ARBA" id="ARBA00022827"/>
    </source>
</evidence>
<dbReference type="SUPFAM" id="SSF56176">
    <property type="entry name" value="FAD-binding/transporter-associated domain-like"/>
    <property type="match status" value="1"/>
</dbReference>
<dbReference type="InterPro" id="IPR012675">
    <property type="entry name" value="Beta-grasp_dom_sf"/>
</dbReference>
<dbReference type="SUPFAM" id="SSF55447">
    <property type="entry name" value="CO dehydrogenase flavoprotein C-terminal domain-like"/>
    <property type="match status" value="1"/>
</dbReference>
<feature type="binding site" evidence="17">
    <location>
        <position position="852"/>
    </location>
    <ligand>
        <name>Mo-molybdopterin</name>
        <dbReference type="ChEBI" id="CHEBI:71302"/>
    </ligand>
    <ligandPart>
        <name>Mo</name>
        <dbReference type="ChEBI" id="CHEBI:28685"/>
    </ligandPart>
</feature>
<dbReference type="Pfam" id="PF20256">
    <property type="entry name" value="MoCoBD_2"/>
    <property type="match status" value="1"/>
</dbReference>
<feature type="binding site" evidence="17">
    <location>
        <position position="54"/>
    </location>
    <ligand>
        <name>[2Fe-2S] cluster</name>
        <dbReference type="ChEBI" id="CHEBI:190135"/>
        <label>1</label>
    </ligand>
</feature>
<dbReference type="PANTHER" id="PTHR45444:SF3">
    <property type="entry name" value="XANTHINE DEHYDROGENASE"/>
    <property type="match status" value="1"/>
</dbReference>
<dbReference type="Gene3D" id="3.30.390.50">
    <property type="entry name" value="CO dehydrogenase flavoprotein, C-terminal domain"/>
    <property type="match status" value="1"/>
</dbReference>
<evidence type="ECO:0000256" key="7">
    <source>
        <dbReference type="ARBA" id="ARBA00022723"/>
    </source>
</evidence>